<feature type="transmembrane region" description="Helical" evidence="1">
    <location>
        <begin position="201"/>
        <end position="219"/>
    </location>
</feature>
<protein>
    <recommendedName>
        <fullName evidence="4">ABC-2 type transport system permease protein</fullName>
    </recommendedName>
</protein>
<feature type="transmembrane region" description="Helical" evidence="1">
    <location>
        <begin position="59"/>
        <end position="78"/>
    </location>
</feature>
<evidence type="ECO:0008006" key="4">
    <source>
        <dbReference type="Google" id="ProtNLM"/>
    </source>
</evidence>
<proteinExistence type="predicted"/>
<evidence type="ECO:0000313" key="3">
    <source>
        <dbReference type="Proteomes" id="UP000199577"/>
    </source>
</evidence>
<reference evidence="2 3" key="1">
    <citation type="submission" date="2016-10" db="EMBL/GenBank/DDBJ databases">
        <authorList>
            <person name="de Groot N.N."/>
        </authorList>
    </citation>
    <scope>NUCLEOTIDE SEQUENCE [LARGE SCALE GENOMIC DNA]</scope>
    <source>
        <strain evidence="2 3">DSM 22900</strain>
    </source>
</reference>
<sequence length="561" mass="63109">MNRLILKLLLAPTFLWKRMGVDPEKLRLILSVKLTIDDRRPLTAFRNSQKKKESSGSNIWQFIIMAIMGSVFLIYFLFLNDPYVAYSFYFFSLMCVLGLMLIADLSTILIDTRDHYIILPRPVDDRTFAVSRVLHIGILLLGLLVALALPGLIYTGIKYGIGLAILFLLQALITGILTLLLVNQFYLMMIRWLPAQRLKDLIAMVQVVFSVAVFASYYFGPVVLRTSWAQQLHIESAPWSWVFPPVWVASLQQLATQSLTWLVIVLSLLGLIAPLVALWLVIRIFSAGFNDKLAALAGGDESTSTRNSAAGIKRTWGDRLSSALTRHPLESAGFRIVWLITGRSREFKQKLYPTMAYIPVYFVFFFFFGFGNRESPRSFGDRLEQMREGGAFIVLFYLSLFTLMTVFQFIAQNDRFKAAWIYKAAPIAAPGMLMAGVLKAALTKFFFPFIIVLALVGIPVVGPEVVNDALLAAAIGSIEAVLIALFMMKAYPFSQPVKQTGGNLVTTLLVMSFVGLLGYGHYFIMSYELFVWAACLAAWGAFAVMLHYFRKDSWQVLQTQD</sequence>
<evidence type="ECO:0000313" key="2">
    <source>
        <dbReference type="EMBL" id="SFC02313.1"/>
    </source>
</evidence>
<feature type="transmembrane region" description="Helical" evidence="1">
    <location>
        <begin position="351"/>
        <end position="370"/>
    </location>
</feature>
<keyword evidence="1" id="KW-0472">Membrane</keyword>
<feature type="transmembrane region" description="Helical" evidence="1">
    <location>
        <begin position="133"/>
        <end position="153"/>
    </location>
</feature>
<dbReference type="AlphaFoldDB" id="A0A1I1FZ25"/>
<dbReference type="Proteomes" id="UP000199577">
    <property type="component" value="Unassembled WGS sequence"/>
</dbReference>
<organism evidence="2 3">
    <name type="scientific">Parapedobacter composti</name>
    <dbReference type="NCBI Taxonomy" id="623281"/>
    <lineage>
        <taxon>Bacteria</taxon>
        <taxon>Pseudomonadati</taxon>
        <taxon>Bacteroidota</taxon>
        <taxon>Sphingobacteriia</taxon>
        <taxon>Sphingobacteriales</taxon>
        <taxon>Sphingobacteriaceae</taxon>
        <taxon>Parapedobacter</taxon>
    </lineage>
</organism>
<keyword evidence="1" id="KW-0812">Transmembrane</keyword>
<name>A0A1I1FZ25_9SPHI</name>
<accession>A0A1I1FZ25</accession>
<feature type="transmembrane region" description="Helical" evidence="1">
    <location>
        <begin position="159"/>
        <end position="181"/>
    </location>
</feature>
<dbReference type="OrthoDB" id="2659138at2"/>
<keyword evidence="1" id="KW-1133">Transmembrane helix</keyword>
<dbReference type="RefSeq" id="WP_090971955.1">
    <property type="nucleotide sequence ID" value="NZ_FOLL01000003.1"/>
</dbReference>
<dbReference type="EMBL" id="FOLL01000003">
    <property type="protein sequence ID" value="SFC02313.1"/>
    <property type="molecule type" value="Genomic_DNA"/>
</dbReference>
<feature type="transmembrane region" description="Helical" evidence="1">
    <location>
        <begin position="259"/>
        <end position="282"/>
    </location>
</feature>
<feature type="transmembrane region" description="Helical" evidence="1">
    <location>
        <begin position="84"/>
        <end position="112"/>
    </location>
</feature>
<feature type="transmembrane region" description="Helical" evidence="1">
    <location>
        <begin position="390"/>
        <end position="411"/>
    </location>
</feature>
<feature type="transmembrane region" description="Helical" evidence="1">
    <location>
        <begin position="530"/>
        <end position="549"/>
    </location>
</feature>
<feature type="transmembrane region" description="Helical" evidence="1">
    <location>
        <begin position="503"/>
        <end position="524"/>
    </location>
</feature>
<keyword evidence="3" id="KW-1185">Reference proteome</keyword>
<evidence type="ECO:0000256" key="1">
    <source>
        <dbReference type="SAM" id="Phobius"/>
    </source>
</evidence>
<feature type="transmembrane region" description="Helical" evidence="1">
    <location>
        <begin position="470"/>
        <end position="491"/>
    </location>
</feature>
<feature type="transmembrane region" description="Helical" evidence="1">
    <location>
        <begin position="432"/>
        <end position="458"/>
    </location>
</feature>
<gene>
    <name evidence="2" type="ORF">SAMN05421747_103134</name>
</gene>
<dbReference type="STRING" id="623281.SAMN05421747_103134"/>